<evidence type="ECO:0000256" key="1">
    <source>
        <dbReference type="SAM" id="MobiDB-lite"/>
    </source>
</evidence>
<dbReference type="EMBL" id="KZ826320">
    <property type="protein sequence ID" value="PYI10878.1"/>
    <property type="molecule type" value="Genomic_DNA"/>
</dbReference>
<accession>A0A319ETV9</accession>
<dbReference type="VEuPathDB" id="FungiDB:BO78DRAFT_184488"/>
<protein>
    <submittedName>
        <fullName evidence="2">Uncharacterized protein</fullName>
    </submittedName>
</protein>
<feature type="compositionally biased region" description="Basic residues" evidence="1">
    <location>
        <begin position="107"/>
        <end position="116"/>
    </location>
</feature>
<name>A0A319ETV9_ASPSB</name>
<reference evidence="2 3" key="1">
    <citation type="submission" date="2018-02" db="EMBL/GenBank/DDBJ databases">
        <title>The genomes of Aspergillus section Nigri reveals drivers in fungal speciation.</title>
        <authorList>
            <consortium name="DOE Joint Genome Institute"/>
            <person name="Vesth T.C."/>
            <person name="Nybo J."/>
            <person name="Theobald S."/>
            <person name="Brandl J."/>
            <person name="Frisvad J.C."/>
            <person name="Nielsen K.F."/>
            <person name="Lyhne E.K."/>
            <person name="Kogle M.E."/>
            <person name="Kuo A."/>
            <person name="Riley R."/>
            <person name="Clum A."/>
            <person name="Nolan M."/>
            <person name="Lipzen A."/>
            <person name="Salamov A."/>
            <person name="Henrissat B."/>
            <person name="Wiebenga A."/>
            <person name="De vries R.P."/>
            <person name="Grigoriev I.V."/>
            <person name="Mortensen U.H."/>
            <person name="Andersen M.R."/>
            <person name="Baker S.E."/>
        </authorList>
    </citation>
    <scope>NUCLEOTIDE SEQUENCE [LARGE SCALE GENOMIC DNA]</scope>
    <source>
        <strain evidence="2 3">CBS 121057</strain>
    </source>
</reference>
<dbReference type="Proteomes" id="UP000248423">
    <property type="component" value="Unassembled WGS sequence"/>
</dbReference>
<keyword evidence="3" id="KW-1185">Reference proteome</keyword>
<gene>
    <name evidence="2" type="ORF">BO78DRAFT_184488</name>
</gene>
<feature type="compositionally biased region" description="Polar residues" evidence="1">
    <location>
        <begin position="123"/>
        <end position="134"/>
    </location>
</feature>
<feature type="region of interest" description="Disordered" evidence="1">
    <location>
        <begin position="99"/>
        <end position="134"/>
    </location>
</feature>
<organism evidence="2 3">
    <name type="scientific">Aspergillus sclerotiicarbonarius (strain CBS 121057 / IBT 28362)</name>
    <dbReference type="NCBI Taxonomy" id="1448318"/>
    <lineage>
        <taxon>Eukaryota</taxon>
        <taxon>Fungi</taxon>
        <taxon>Dikarya</taxon>
        <taxon>Ascomycota</taxon>
        <taxon>Pezizomycotina</taxon>
        <taxon>Eurotiomycetes</taxon>
        <taxon>Eurotiomycetidae</taxon>
        <taxon>Eurotiales</taxon>
        <taxon>Aspergillaceae</taxon>
        <taxon>Aspergillus</taxon>
        <taxon>Aspergillus subgen. Circumdati</taxon>
    </lineage>
</organism>
<proteinExistence type="predicted"/>
<dbReference type="AlphaFoldDB" id="A0A319ETV9"/>
<evidence type="ECO:0000313" key="2">
    <source>
        <dbReference type="EMBL" id="PYI10878.1"/>
    </source>
</evidence>
<sequence>MQVSPSPAKIVLCMYYGRFFRPPPEPVRWYSGESRQFDFVTGSRKGNRALPRPWPVISIPSDGLFVLHHWIIPQRILPMYYLWSSILASLFLPSSPFPARDPEGRRRNQTRLHGRATHLGPIRSSSLTNPSWASSCGDSWVQMRGETHG</sequence>
<evidence type="ECO:0000313" key="3">
    <source>
        <dbReference type="Proteomes" id="UP000248423"/>
    </source>
</evidence>